<sequence length="167" mass="19172">MEQLAFDSATFVTFKDRTDRWVDVKHFQVCARPEDDEQLLTTLISHEMYRDDYLGSDSWKDTESSVHGPYRLDALSATAFEGIDQATALATIRTWAEKYRELSETVAQDLENEVHQLIRTATSCYRLKELDEAARDDRLGWILGEFHELVLIDQHEGSLSLIVASDD</sequence>
<name>A0A239F8T1_9ACTN</name>
<accession>A0A239F8T1</accession>
<dbReference type="Proteomes" id="UP000198282">
    <property type="component" value="Unassembled WGS sequence"/>
</dbReference>
<dbReference type="EMBL" id="FZOD01000011">
    <property type="protein sequence ID" value="SNS53215.1"/>
    <property type="molecule type" value="Genomic_DNA"/>
</dbReference>
<evidence type="ECO:0000313" key="1">
    <source>
        <dbReference type="EMBL" id="SNS53215.1"/>
    </source>
</evidence>
<organism evidence="1 2">
    <name type="scientific">Streptosporangium subroseum</name>
    <dbReference type="NCBI Taxonomy" id="106412"/>
    <lineage>
        <taxon>Bacteria</taxon>
        <taxon>Bacillati</taxon>
        <taxon>Actinomycetota</taxon>
        <taxon>Actinomycetes</taxon>
        <taxon>Streptosporangiales</taxon>
        <taxon>Streptosporangiaceae</taxon>
        <taxon>Streptosporangium</taxon>
    </lineage>
</organism>
<protein>
    <submittedName>
        <fullName evidence="1">Uncharacterized protein</fullName>
    </submittedName>
</protein>
<dbReference type="AlphaFoldDB" id="A0A239F8T1"/>
<dbReference type="RefSeq" id="WP_089207657.1">
    <property type="nucleotide sequence ID" value="NZ_FZOD01000011.1"/>
</dbReference>
<evidence type="ECO:0000313" key="2">
    <source>
        <dbReference type="Proteomes" id="UP000198282"/>
    </source>
</evidence>
<dbReference type="OrthoDB" id="4541031at2"/>
<proteinExistence type="predicted"/>
<gene>
    <name evidence="1" type="ORF">SAMN05216276_101139</name>
</gene>
<keyword evidence="2" id="KW-1185">Reference proteome</keyword>
<reference evidence="1 2" key="1">
    <citation type="submission" date="2017-06" db="EMBL/GenBank/DDBJ databases">
        <authorList>
            <person name="Kim H.J."/>
            <person name="Triplett B.A."/>
        </authorList>
    </citation>
    <scope>NUCLEOTIDE SEQUENCE [LARGE SCALE GENOMIC DNA]</scope>
    <source>
        <strain evidence="1 2">CGMCC 4.2132</strain>
    </source>
</reference>